<dbReference type="CDD" id="cd00167">
    <property type="entry name" value="SANT"/>
    <property type="match status" value="1"/>
</dbReference>
<dbReference type="InterPro" id="IPR001005">
    <property type="entry name" value="SANT/Myb"/>
</dbReference>
<feature type="domain" description="Myb-like" evidence="2">
    <location>
        <begin position="192"/>
        <end position="246"/>
    </location>
</feature>
<dbReference type="SUPFAM" id="SSF46689">
    <property type="entry name" value="Homeodomain-like"/>
    <property type="match status" value="1"/>
</dbReference>
<dbReference type="InterPro" id="IPR009057">
    <property type="entry name" value="Homeodomain-like_sf"/>
</dbReference>
<feature type="compositionally biased region" description="Polar residues" evidence="1">
    <location>
        <begin position="133"/>
        <end position="143"/>
    </location>
</feature>
<dbReference type="PROSITE" id="PS50090">
    <property type="entry name" value="MYB_LIKE"/>
    <property type="match status" value="1"/>
</dbReference>
<dbReference type="Proteomes" id="UP000465221">
    <property type="component" value="Unassembled WGS sequence"/>
</dbReference>
<dbReference type="Gene3D" id="1.10.10.60">
    <property type="entry name" value="Homeodomain-like"/>
    <property type="match status" value="1"/>
</dbReference>
<gene>
    <name evidence="3" type="ORF">IFM46972_04116</name>
</gene>
<evidence type="ECO:0000313" key="3">
    <source>
        <dbReference type="EMBL" id="GFF34090.1"/>
    </source>
</evidence>
<reference evidence="3 4" key="1">
    <citation type="submission" date="2020-01" db="EMBL/GenBank/DDBJ databases">
        <title>Draft genome sequence of Aspergillus udagawae IFM 46972.</title>
        <authorList>
            <person name="Takahashi H."/>
            <person name="Yaguchi T."/>
        </authorList>
    </citation>
    <scope>NUCLEOTIDE SEQUENCE [LARGE SCALE GENOMIC DNA]</scope>
    <source>
        <strain evidence="3 4">IFM 46972</strain>
    </source>
</reference>
<feature type="compositionally biased region" description="Basic residues" evidence="1">
    <location>
        <begin position="53"/>
        <end position="66"/>
    </location>
</feature>
<evidence type="ECO:0000313" key="4">
    <source>
        <dbReference type="Proteomes" id="UP000465221"/>
    </source>
</evidence>
<dbReference type="SMART" id="SM00717">
    <property type="entry name" value="SANT"/>
    <property type="match status" value="1"/>
</dbReference>
<sequence>MVGTARDSLVQPSHRCLQASPDYDSEDPQTSDPTKKRLLLAGESDTKGEERPRKRRRRDLRSKVTARNRSVSPSHAEGGISASQATSGVGFVTGPGEAQEIFGRGIIRIQPHGPRHAYLLTFLPDVVDRPLSRSSPGLNSVPPSCTERTERATNTSSKESALESGNVRLARRRAQTREAIRKARNNHRTHQVNSRKRMPWLPEEEELLVKLKRDQHLRWSDVTKLFSEQYPGRTQGSIQVYWSTNLSKRSP</sequence>
<name>A0A8H3NQ65_9EURO</name>
<accession>A0A8H3NQ65</accession>
<evidence type="ECO:0000256" key="1">
    <source>
        <dbReference type="SAM" id="MobiDB-lite"/>
    </source>
</evidence>
<feature type="region of interest" description="Disordered" evidence="1">
    <location>
        <begin position="1"/>
        <end position="92"/>
    </location>
</feature>
<proteinExistence type="predicted"/>
<dbReference type="EMBL" id="BLKC01000022">
    <property type="protein sequence ID" value="GFF34090.1"/>
    <property type="molecule type" value="Genomic_DNA"/>
</dbReference>
<feature type="region of interest" description="Disordered" evidence="1">
    <location>
        <begin position="133"/>
        <end position="160"/>
    </location>
</feature>
<dbReference type="AlphaFoldDB" id="A0A8H3NQ65"/>
<comment type="caution">
    <text evidence="3">The sequence shown here is derived from an EMBL/GenBank/DDBJ whole genome shotgun (WGS) entry which is preliminary data.</text>
</comment>
<protein>
    <recommendedName>
        <fullName evidence="2">Myb-like domain-containing protein</fullName>
    </recommendedName>
</protein>
<dbReference type="Pfam" id="PF13921">
    <property type="entry name" value="Myb_DNA-bind_6"/>
    <property type="match status" value="1"/>
</dbReference>
<evidence type="ECO:0000259" key="2">
    <source>
        <dbReference type="PROSITE" id="PS50090"/>
    </source>
</evidence>
<organism evidence="3 4">
    <name type="scientific">Aspergillus udagawae</name>
    <dbReference type="NCBI Taxonomy" id="91492"/>
    <lineage>
        <taxon>Eukaryota</taxon>
        <taxon>Fungi</taxon>
        <taxon>Dikarya</taxon>
        <taxon>Ascomycota</taxon>
        <taxon>Pezizomycotina</taxon>
        <taxon>Eurotiomycetes</taxon>
        <taxon>Eurotiomycetidae</taxon>
        <taxon>Eurotiales</taxon>
        <taxon>Aspergillaceae</taxon>
        <taxon>Aspergillus</taxon>
        <taxon>Aspergillus subgen. Fumigati</taxon>
    </lineage>
</organism>